<dbReference type="GO" id="GO:0007165">
    <property type="term" value="P:signal transduction"/>
    <property type="evidence" value="ECO:0007669"/>
    <property type="project" value="InterPro"/>
</dbReference>
<dbReference type="OrthoDB" id="194358at2759"/>
<evidence type="ECO:0000256" key="3">
    <source>
        <dbReference type="ARBA" id="ARBA00023043"/>
    </source>
</evidence>
<protein>
    <submittedName>
        <fullName evidence="9">Aste57867_13696 protein</fullName>
    </submittedName>
</protein>
<dbReference type="InterPro" id="IPR000157">
    <property type="entry name" value="TIR_dom"/>
</dbReference>
<dbReference type="Pfam" id="PF00201">
    <property type="entry name" value="UDPGT"/>
    <property type="match status" value="1"/>
</dbReference>
<name>A0A485KYT5_9STRA</name>
<feature type="compositionally biased region" description="Basic and acidic residues" evidence="5">
    <location>
        <begin position="1184"/>
        <end position="1195"/>
    </location>
</feature>
<feature type="region of interest" description="Disordered" evidence="5">
    <location>
        <begin position="23"/>
        <end position="45"/>
    </location>
</feature>
<dbReference type="SUPFAM" id="SSF53756">
    <property type="entry name" value="UDP-Glycosyltransferase/glycogen phosphorylase"/>
    <property type="match status" value="1"/>
</dbReference>
<feature type="region of interest" description="Disordered" evidence="5">
    <location>
        <begin position="124"/>
        <end position="145"/>
    </location>
</feature>
<keyword evidence="6" id="KW-0472">Membrane</keyword>
<evidence type="ECO:0000313" key="8">
    <source>
        <dbReference type="EMBL" id="KAF0695503.1"/>
    </source>
</evidence>
<feature type="domain" description="TIR" evidence="7">
    <location>
        <begin position="815"/>
        <end position="937"/>
    </location>
</feature>
<dbReference type="Gene3D" id="1.25.40.20">
    <property type="entry name" value="Ankyrin repeat-containing domain"/>
    <property type="match status" value="3"/>
</dbReference>
<dbReference type="InterPro" id="IPR002213">
    <property type="entry name" value="UDP_glucos_trans"/>
</dbReference>
<dbReference type="InterPro" id="IPR002110">
    <property type="entry name" value="Ankyrin_rpt"/>
</dbReference>
<dbReference type="Pfam" id="PF12796">
    <property type="entry name" value="Ank_2"/>
    <property type="match status" value="1"/>
</dbReference>
<dbReference type="PROSITE" id="PS50297">
    <property type="entry name" value="ANK_REP_REGION"/>
    <property type="match status" value="5"/>
</dbReference>
<dbReference type="Pfam" id="PF13676">
    <property type="entry name" value="TIR_2"/>
    <property type="match status" value="1"/>
</dbReference>
<dbReference type="GO" id="GO:0008194">
    <property type="term" value="F:UDP-glycosyltransferase activity"/>
    <property type="evidence" value="ECO:0007669"/>
    <property type="project" value="InterPro"/>
</dbReference>
<feature type="compositionally biased region" description="Polar residues" evidence="5">
    <location>
        <begin position="84"/>
        <end position="97"/>
    </location>
</feature>
<dbReference type="PROSITE" id="PS50088">
    <property type="entry name" value="ANK_REPEAT"/>
    <property type="match status" value="5"/>
</dbReference>
<keyword evidence="6" id="KW-1133">Transmembrane helix</keyword>
<organism evidence="9 10">
    <name type="scientific">Aphanomyces stellatus</name>
    <dbReference type="NCBI Taxonomy" id="120398"/>
    <lineage>
        <taxon>Eukaryota</taxon>
        <taxon>Sar</taxon>
        <taxon>Stramenopiles</taxon>
        <taxon>Oomycota</taxon>
        <taxon>Saprolegniomycetes</taxon>
        <taxon>Saprolegniales</taxon>
        <taxon>Verrucalvaceae</taxon>
        <taxon>Aphanomyces</taxon>
    </lineage>
</organism>
<evidence type="ECO:0000256" key="2">
    <source>
        <dbReference type="ARBA" id="ARBA00022737"/>
    </source>
</evidence>
<feature type="compositionally biased region" description="Basic and acidic residues" evidence="5">
    <location>
        <begin position="1162"/>
        <end position="1173"/>
    </location>
</feature>
<feature type="region of interest" description="Disordered" evidence="5">
    <location>
        <begin position="73"/>
        <end position="97"/>
    </location>
</feature>
<dbReference type="SUPFAM" id="SSF52200">
    <property type="entry name" value="Toll/Interleukin receptor TIR domain"/>
    <property type="match status" value="2"/>
</dbReference>
<evidence type="ECO:0000256" key="5">
    <source>
        <dbReference type="SAM" id="MobiDB-lite"/>
    </source>
</evidence>
<feature type="transmembrane region" description="Helical" evidence="6">
    <location>
        <begin position="196"/>
        <end position="217"/>
    </location>
</feature>
<dbReference type="Proteomes" id="UP000332933">
    <property type="component" value="Unassembled WGS sequence"/>
</dbReference>
<dbReference type="Pfam" id="PF00023">
    <property type="entry name" value="Ank"/>
    <property type="match status" value="3"/>
</dbReference>
<dbReference type="InterPro" id="IPR036770">
    <property type="entry name" value="Ankyrin_rpt-contain_sf"/>
</dbReference>
<gene>
    <name evidence="9" type="primary">Aste57867_13696</name>
    <name evidence="8" type="ORF">As57867_013646</name>
    <name evidence="9" type="ORF">ASTE57867_13696</name>
</gene>
<reference evidence="9 10" key="1">
    <citation type="submission" date="2019-03" db="EMBL/GenBank/DDBJ databases">
        <authorList>
            <person name="Gaulin E."/>
            <person name="Dumas B."/>
        </authorList>
    </citation>
    <scope>NUCLEOTIDE SEQUENCE [LARGE SCALE GENOMIC DNA]</scope>
    <source>
        <strain evidence="9">CBS 568.67</strain>
    </source>
</reference>
<reference evidence="8" key="2">
    <citation type="submission" date="2019-06" db="EMBL/GenBank/DDBJ databases">
        <title>Genomics analysis of Aphanomyces spp. identifies a new class of oomycete effector associated with host adaptation.</title>
        <authorList>
            <person name="Gaulin E."/>
        </authorList>
    </citation>
    <scope>NUCLEOTIDE SEQUENCE</scope>
    <source>
        <strain evidence="8">CBS 578.67</strain>
    </source>
</reference>
<feature type="repeat" description="ANK" evidence="4">
    <location>
        <begin position="760"/>
        <end position="792"/>
    </location>
</feature>
<keyword evidence="6" id="KW-0812">Transmembrane</keyword>
<dbReference type="CDD" id="cd03784">
    <property type="entry name" value="GT1_Gtf-like"/>
    <property type="match status" value="1"/>
</dbReference>
<accession>A0A485KYT5</accession>
<feature type="repeat" description="ANK" evidence="4">
    <location>
        <begin position="522"/>
        <end position="551"/>
    </location>
</feature>
<keyword evidence="3 4" id="KW-0040">ANK repeat</keyword>
<dbReference type="PANTHER" id="PTHR24171">
    <property type="entry name" value="ANKYRIN REPEAT DOMAIN-CONTAINING PROTEIN 39-RELATED"/>
    <property type="match status" value="1"/>
</dbReference>
<dbReference type="SMART" id="SM00248">
    <property type="entry name" value="ANK"/>
    <property type="match status" value="7"/>
</dbReference>
<dbReference type="PROSITE" id="PS50104">
    <property type="entry name" value="TIR"/>
    <property type="match status" value="1"/>
</dbReference>
<keyword evidence="2" id="KW-0677">Repeat</keyword>
<evidence type="ECO:0000256" key="1">
    <source>
        <dbReference type="ARBA" id="ARBA00022679"/>
    </source>
</evidence>
<evidence type="ECO:0000256" key="4">
    <source>
        <dbReference type="PROSITE-ProRule" id="PRU00023"/>
    </source>
</evidence>
<evidence type="ECO:0000313" key="9">
    <source>
        <dbReference type="EMBL" id="VFT90529.1"/>
    </source>
</evidence>
<feature type="repeat" description="ANK" evidence="4">
    <location>
        <begin position="654"/>
        <end position="686"/>
    </location>
</feature>
<evidence type="ECO:0000259" key="7">
    <source>
        <dbReference type="PROSITE" id="PS50104"/>
    </source>
</evidence>
<dbReference type="Gene3D" id="3.40.50.10140">
    <property type="entry name" value="Toll/interleukin-1 receptor homology (TIR) domain"/>
    <property type="match status" value="2"/>
</dbReference>
<feature type="transmembrane region" description="Helical" evidence="6">
    <location>
        <begin position="322"/>
        <end position="345"/>
    </location>
</feature>
<feature type="repeat" description="ANK" evidence="4">
    <location>
        <begin position="687"/>
        <end position="719"/>
    </location>
</feature>
<dbReference type="EMBL" id="CAADRA010005497">
    <property type="protein sequence ID" value="VFT90529.1"/>
    <property type="molecule type" value="Genomic_DNA"/>
</dbReference>
<dbReference type="SMART" id="SM00255">
    <property type="entry name" value="TIR"/>
    <property type="match status" value="1"/>
</dbReference>
<proteinExistence type="predicted"/>
<feature type="repeat" description="ANK" evidence="4">
    <location>
        <begin position="440"/>
        <end position="472"/>
    </location>
</feature>
<evidence type="ECO:0000256" key="6">
    <source>
        <dbReference type="SAM" id="Phobius"/>
    </source>
</evidence>
<dbReference type="SUPFAM" id="SSF48403">
    <property type="entry name" value="Ankyrin repeat"/>
    <property type="match status" value="1"/>
</dbReference>
<feature type="transmembrane region" description="Helical" evidence="6">
    <location>
        <begin position="237"/>
        <end position="259"/>
    </location>
</feature>
<dbReference type="EMBL" id="VJMH01005476">
    <property type="protein sequence ID" value="KAF0695503.1"/>
    <property type="molecule type" value="Genomic_DNA"/>
</dbReference>
<feature type="transmembrane region" description="Helical" evidence="6">
    <location>
        <begin position="280"/>
        <end position="302"/>
    </location>
</feature>
<dbReference type="Gene3D" id="3.40.50.2000">
    <property type="entry name" value="Glycogen Phosphorylase B"/>
    <property type="match status" value="2"/>
</dbReference>
<feature type="region of interest" description="Disordered" evidence="5">
    <location>
        <begin position="1160"/>
        <end position="1198"/>
    </location>
</feature>
<feature type="transmembrane region" description="Helical" evidence="6">
    <location>
        <begin position="1843"/>
        <end position="1868"/>
    </location>
</feature>
<sequence>MIARGRKAHLRGIQSCLNRTMIESVAGTRSPRPPEPNDIHDDENDVHEMPSILLPHVNRIPTPLTGADPRFLSDDLGTPPNPPTLRQLSSHSTTAGDEHSFTIQMQTACHAGFIIQNSPDVSAARKITPPEPMPPSPDRSTLTPPTEDDVMFERYVDETKQIEASPIRKVVKWSLRAWWRLALFTTYGNTFVRMRLISWTLQITCIHAALLIGYLLFDPELRKYTYTNYGEQSQCSDVLGGVIVTVAAGLSNVVLCLPATRYDMFQLYSIRRKKTVVHALCELIVIAEILLLAVMFCLDVYWWCRSYGYDECFRVMPKDLQIKAIVVVAVDVYNFVACWYQIILFNRMRDVALGQSNVHPKLNQFRFTNPDWLCGRIRRSPDRAWVKAVMRVKEDIYVAALRGNDTDVERCIREAIELDGPDFHKKWYTNQLYCRHFAFSVRNPLHAAIVSGEVDVVRILLREGFDPNGFEKIQTASFDLSRFYTKIFNVLIFLSSTNFSNSSSSSVDRYGPPYAWSQVLLTPLHIAMMHTEASVVRLLVDAGADPNLCALSNQRKCAVPPLFYSDCTICLRIVMEAGANLLHIPGNGFFMTPYEVVILNGNFNLAAAMHDWGADIALTPMHHAAADGDWKTVGMYLDASVNPNVMGENSAGRFRRTPLHWAAMRGQTRVVELLLMHHADADVADMFGMTPLAWACVFNHDAVVELLLQAKADVRVVDTRGRSLAHIIASFETRPQNSRHRVLRLVRDYGGDLSVRTDRMGETALHVALKLGNVGTAKELVQMGLDVTAVDAMGMRAIDCATSSDIQYAIKKVAGQRDVMISYCHSHRSFATKVRQSLEDRFITTWIDQLDPTGIGGASEWREEIARGIQGASVVLAILSEDYPESQWCMKELAFAKLHNVPVVGITCGNVEIGDELEVYLWTRQSVDFRPSILAKSVAGKQVTFDYNEDQYERHMRQLIDGVRDEIEERRVLAKQLHMPLDADRLSNLSAHGGGGGSVASFLGDSDAYVFVGHGDAHPSFVRTLKEQLRAAGVNVKVDRPGANRQVVAKDVILDPNCVAVILVLSESSTKSEVLRDQLAFAENRGKPIVPILLSLQSLDLALSYSLSRSILHHFNESIGFKQSLDALLPNLRQLQRKNMQAALSPGSTVAGFGMTKRRLRRGESKSVIDAHRSSSSPRSSVDGGRRLPRLDSRGSDGFVEMQTPKVERRVRRQTSNLVVTDWDTHVEDALHHTGGGGGGRTSWTPHPVARGGVAPVSGCFSANQRLQIGTTKYPPPAEVLGGGGASIMGSSERGITQVRVQPKAWSSMCTASSSSSLPTRRIAEKLGRAKGGNASTSSMWSVVHQSVCFLALVCFVVYFLGEHIASIGIPTCDAATFQTAAASSTTIYVSMVSIPVMERVLPMKHLAEELLHRGYRVSFALPEICRTWVSDIPGLEFVSLGTMSLPAHTYSIKSASVTVGVYTSYWGALQHYASFQTPMFHPLVEDYTEDPPSIVVVDRYTFAGMDACDAVGIPYVVNNPFLLLDIDDPPSYVPAPFSQHPIMDAMSVWQRCANGIYRLRFRLVNLALSLSLNHARHVHHLPDASIYGERLVLTNTVFGLEYARPLAPLYRMVGALRRRAIPPLDGDLDSWFHIVPPDADSDPVVLVDFGPDVVLSSDVLLHVITVLRGLDCRVICKLSADMHKALTSDDAPVLHAFDSWAVYFSPLMSHAAVLARPDVRFLVTSGSFFHVQESLCAGRPVLGIPFSAEQVEFLDRVVRAGAGVSIDASHLHLENLHFAAHLLLTHDRFSKAAARLGGLLASAGGTAEAADAVLAVVHRGTVAFVPARHTQPFLKTYLLDVYAVYGAVLCGVAVILRTLLSACFSVFNRKMPPDASMSSSPPSAHHAKLD</sequence>
<keyword evidence="1" id="KW-0808">Transferase</keyword>
<evidence type="ECO:0000313" key="10">
    <source>
        <dbReference type="Proteomes" id="UP000332933"/>
    </source>
</evidence>
<keyword evidence="10" id="KW-1185">Reference proteome</keyword>
<dbReference type="InterPro" id="IPR035897">
    <property type="entry name" value="Toll_tir_struct_dom_sf"/>
</dbReference>